<feature type="transmembrane region" description="Helical" evidence="7">
    <location>
        <begin position="14"/>
        <end position="36"/>
    </location>
</feature>
<evidence type="ECO:0000256" key="2">
    <source>
        <dbReference type="ARBA" id="ARBA00022448"/>
    </source>
</evidence>
<dbReference type="RefSeq" id="WP_222580204.1">
    <property type="nucleotide sequence ID" value="NZ_JAHVHU010000009.1"/>
</dbReference>
<evidence type="ECO:0000256" key="1">
    <source>
        <dbReference type="ARBA" id="ARBA00004141"/>
    </source>
</evidence>
<evidence type="ECO:0000256" key="4">
    <source>
        <dbReference type="ARBA" id="ARBA00022847"/>
    </source>
</evidence>
<organism evidence="8 9">
    <name type="scientific">Membranihabitans marinus</name>
    <dbReference type="NCBI Taxonomy" id="1227546"/>
    <lineage>
        <taxon>Bacteria</taxon>
        <taxon>Pseudomonadati</taxon>
        <taxon>Bacteroidota</taxon>
        <taxon>Saprospiria</taxon>
        <taxon>Saprospirales</taxon>
        <taxon>Saprospiraceae</taxon>
        <taxon>Membranihabitans</taxon>
    </lineage>
</organism>
<name>A0A953HN45_9BACT</name>
<sequence length="406" mass="43160">MKQQNHSSSAITKWLAYLGPGIITAALVFGPGSLTITSKLGAVYQYQLVWVIVASTILMMTFTSMGARIGIATKGSLLDTFRHRWGNWAAWGTGIGIFLVTASFQAGNSVGAGIAFAETFGTAAAPWIVLVVVLGISLLFFKSFYKILEKVMIAMVGIMLISFLFTLIITRPNLWQVVQGLVPGIPSGSLMLVVALVASSFSIAGAFYQSYLVQEKGWQKHQVKRVVKESFTGILVLGCISGMILISAGAVLYPQGIEVTSASDMGLALEPLYGTWATSLFMVGLFGASFSSLIGNATIGGTLFSDALSMGRDLSSRSVRISISMIMIIGAAVAIVFGRLPLELIIFAQGVTIFVVPFIGLGIFLLANDRTVMGELVNTRGNNILGGIGLLVLFALAIGNFIKIFL</sequence>
<feature type="transmembrane region" description="Helical" evidence="7">
    <location>
        <begin position="48"/>
        <end position="67"/>
    </location>
</feature>
<feature type="transmembrane region" description="Helical" evidence="7">
    <location>
        <begin position="388"/>
        <end position="405"/>
    </location>
</feature>
<keyword evidence="2" id="KW-0813">Transport</keyword>
<dbReference type="GO" id="GO:0015293">
    <property type="term" value="F:symporter activity"/>
    <property type="evidence" value="ECO:0007669"/>
    <property type="project" value="UniProtKB-KW"/>
</dbReference>
<proteinExistence type="predicted"/>
<evidence type="ECO:0000313" key="8">
    <source>
        <dbReference type="EMBL" id="MBY5958672.1"/>
    </source>
</evidence>
<comment type="subcellular location">
    <subcellularLocation>
        <location evidence="1">Membrane</location>
        <topology evidence="1">Multi-pass membrane protein</topology>
    </subcellularLocation>
</comment>
<dbReference type="GO" id="GO:0005886">
    <property type="term" value="C:plasma membrane"/>
    <property type="evidence" value="ECO:0007669"/>
    <property type="project" value="TreeGrafter"/>
</dbReference>
<feature type="transmembrane region" description="Helical" evidence="7">
    <location>
        <begin position="88"/>
        <end position="107"/>
    </location>
</feature>
<dbReference type="InterPro" id="IPR001046">
    <property type="entry name" value="NRAMP_fam"/>
</dbReference>
<protein>
    <submittedName>
        <fullName evidence="8">Nramp family divalent metal transporter</fullName>
    </submittedName>
</protein>
<feature type="transmembrane region" description="Helical" evidence="7">
    <location>
        <begin position="190"/>
        <end position="213"/>
    </location>
</feature>
<feature type="transmembrane region" description="Helical" evidence="7">
    <location>
        <begin position="273"/>
        <end position="299"/>
    </location>
</feature>
<gene>
    <name evidence="8" type="ORF">KUV50_11040</name>
</gene>
<dbReference type="AlphaFoldDB" id="A0A953HN45"/>
<evidence type="ECO:0000313" key="9">
    <source>
        <dbReference type="Proteomes" id="UP000753961"/>
    </source>
</evidence>
<evidence type="ECO:0000256" key="6">
    <source>
        <dbReference type="ARBA" id="ARBA00023136"/>
    </source>
</evidence>
<evidence type="ECO:0000256" key="5">
    <source>
        <dbReference type="ARBA" id="ARBA00022989"/>
    </source>
</evidence>
<feature type="transmembrane region" description="Helical" evidence="7">
    <location>
        <begin position="344"/>
        <end position="367"/>
    </location>
</feature>
<comment type="caution">
    <text evidence="8">The sequence shown here is derived from an EMBL/GenBank/DDBJ whole genome shotgun (WGS) entry which is preliminary data.</text>
</comment>
<dbReference type="PANTHER" id="PTHR11706:SF33">
    <property type="entry name" value="NATURAL RESISTANCE-ASSOCIATED MACROPHAGE PROTEIN 2"/>
    <property type="match status" value="1"/>
</dbReference>
<evidence type="ECO:0000256" key="3">
    <source>
        <dbReference type="ARBA" id="ARBA00022692"/>
    </source>
</evidence>
<dbReference type="Proteomes" id="UP000753961">
    <property type="component" value="Unassembled WGS sequence"/>
</dbReference>
<keyword evidence="4" id="KW-0769">Symport</keyword>
<dbReference type="NCBIfam" id="NF037982">
    <property type="entry name" value="Nramp_1"/>
    <property type="match status" value="1"/>
</dbReference>
<reference evidence="8" key="1">
    <citation type="submission" date="2021-06" db="EMBL/GenBank/DDBJ databases">
        <title>44 bacteria genomes isolated from Dapeng, Shenzhen.</title>
        <authorList>
            <person name="Zheng W."/>
            <person name="Yu S."/>
            <person name="Huang Y."/>
        </authorList>
    </citation>
    <scope>NUCLEOTIDE SEQUENCE</scope>
    <source>
        <strain evidence="8">DP5N28-2</strain>
    </source>
</reference>
<dbReference type="PANTHER" id="PTHR11706">
    <property type="entry name" value="SOLUTE CARRIER PROTEIN FAMILY 11 MEMBER"/>
    <property type="match status" value="1"/>
</dbReference>
<dbReference type="EMBL" id="JAHVHU010000009">
    <property type="protein sequence ID" value="MBY5958672.1"/>
    <property type="molecule type" value="Genomic_DNA"/>
</dbReference>
<dbReference type="GO" id="GO:0034755">
    <property type="term" value="P:iron ion transmembrane transport"/>
    <property type="evidence" value="ECO:0007669"/>
    <property type="project" value="TreeGrafter"/>
</dbReference>
<dbReference type="Pfam" id="PF01566">
    <property type="entry name" value="Nramp"/>
    <property type="match status" value="1"/>
</dbReference>
<feature type="transmembrane region" description="Helical" evidence="7">
    <location>
        <begin position="153"/>
        <end position="170"/>
    </location>
</feature>
<accession>A0A953HN45</accession>
<keyword evidence="6 7" id="KW-0472">Membrane</keyword>
<dbReference type="GO" id="GO:0005384">
    <property type="term" value="F:manganese ion transmembrane transporter activity"/>
    <property type="evidence" value="ECO:0007669"/>
    <property type="project" value="TreeGrafter"/>
</dbReference>
<keyword evidence="5 7" id="KW-1133">Transmembrane helix</keyword>
<evidence type="ECO:0000256" key="7">
    <source>
        <dbReference type="SAM" id="Phobius"/>
    </source>
</evidence>
<feature type="transmembrane region" description="Helical" evidence="7">
    <location>
        <begin position="119"/>
        <end position="141"/>
    </location>
</feature>
<dbReference type="GO" id="GO:0015086">
    <property type="term" value="F:cadmium ion transmembrane transporter activity"/>
    <property type="evidence" value="ECO:0007669"/>
    <property type="project" value="TreeGrafter"/>
</dbReference>
<keyword evidence="9" id="KW-1185">Reference proteome</keyword>
<feature type="transmembrane region" description="Helical" evidence="7">
    <location>
        <begin position="319"/>
        <end position="338"/>
    </location>
</feature>
<feature type="transmembrane region" description="Helical" evidence="7">
    <location>
        <begin position="234"/>
        <end position="253"/>
    </location>
</feature>
<keyword evidence="3 7" id="KW-0812">Transmembrane</keyword>